<feature type="compositionally biased region" description="Polar residues" evidence="1">
    <location>
        <begin position="124"/>
        <end position="134"/>
    </location>
</feature>
<evidence type="ECO:0000313" key="3">
    <source>
        <dbReference type="EMBL" id="GAB1225716.1"/>
    </source>
</evidence>
<sequence length="234" mass="27543">MKGITILLFIVLCSADLNVLTREDMVKKQKENAAKKILKSEESIRKIKERTEKKKRKSKRIVENALSLLTEKERLSIRDIIDSDPEYIRFNSNEKVARFDNKFNSKKTCTAIETLVKPMLNNVNSTNGTQPNSTQPIQQKRQKQQLKKCQMKHVKHIPRNKCIWKKDKYVYKQPKQKYYALVDNEKQRILCPLPKEKCHPRIIKIDVNKETENAKRAIKLIHKAGKLLKENDMF</sequence>
<accession>A0ABQ0DS89</accession>
<keyword evidence="4" id="KW-1185">Reference proteome</keyword>
<keyword evidence="2" id="KW-0732">Signal</keyword>
<comment type="caution">
    <text evidence="3">The sequence shown here is derived from an EMBL/GenBank/DDBJ whole genome shotgun (WGS) entry which is preliminary data.</text>
</comment>
<protein>
    <submittedName>
        <fullName evidence="3">Uncharacterized protein</fullName>
    </submittedName>
</protein>
<dbReference type="Proteomes" id="UP001628156">
    <property type="component" value="Unassembled WGS sequence"/>
</dbReference>
<dbReference type="EMBL" id="BAAFRS010000259">
    <property type="protein sequence ID" value="GAB1225716.1"/>
    <property type="molecule type" value="Genomic_DNA"/>
</dbReference>
<organism evidence="3 4">
    <name type="scientific">Entamoeba nuttalli</name>
    <dbReference type="NCBI Taxonomy" id="412467"/>
    <lineage>
        <taxon>Eukaryota</taxon>
        <taxon>Amoebozoa</taxon>
        <taxon>Evosea</taxon>
        <taxon>Archamoebae</taxon>
        <taxon>Mastigamoebida</taxon>
        <taxon>Entamoebidae</taxon>
        <taxon>Entamoeba</taxon>
    </lineage>
</organism>
<reference evidence="3 4" key="1">
    <citation type="journal article" date="2019" name="PLoS Negl. Trop. Dis.">
        <title>Whole genome sequencing of Entamoeba nuttalli reveals mammalian host-related molecular signatures and a novel octapeptide-repeat surface protein.</title>
        <authorList>
            <person name="Tanaka M."/>
            <person name="Makiuchi T."/>
            <person name="Komiyama T."/>
            <person name="Shiina T."/>
            <person name="Osaki K."/>
            <person name="Tachibana H."/>
        </authorList>
    </citation>
    <scope>NUCLEOTIDE SEQUENCE [LARGE SCALE GENOMIC DNA]</scope>
    <source>
        <strain evidence="3 4">P19-061405</strain>
    </source>
</reference>
<name>A0ABQ0DS89_9EUKA</name>
<proteinExistence type="predicted"/>
<gene>
    <name evidence="3" type="ORF">ENUP19_0259G0050</name>
</gene>
<evidence type="ECO:0000256" key="1">
    <source>
        <dbReference type="SAM" id="MobiDB-lite"/>
    </source>
</evidence>
<feature type="signal peptide" evidence="2">
    <location>
        <begin position="1"/>
        <end position="15"/>
    </location>
</feature>
<evidence type="ECO:0000313" key="4">
    <source>
        <dbReference type="Proteomes" id="UP001628156"/>
    </source>
</evidence>
<evidence type="ECO:0000256" key="2">
    <source>
        <dbReference type="SAM" id="SignalP"/>
    </source>
</evidence>
<feature type="region of interest" description="Disordered" evidence="1">
    <location>
        <begin position="124"/>
        <end position="143"/>
    </location>
</feature>
<feature type="chain" id="PRO_5046262873" evidence="2">
    <location>
        <begin position="16"/>
        <end position="234"/>
    </location>
</feature>